<dbReference type="RefSeq" id="WP_309146681.1">
    <property type="nucleotide sequence ID" value="NZ_BRQH01000003.1"/>
</dbReference>
<gene>
    <name evidence="1" type="ORF">BN1086_01414</name>
</gene>
<dbReference type="PATRIC" id="fig|545.12.peg.1416"/>
<sequence>MIFSIIRIEPNGRRTVTTQAFLSELGKVNWNWSLGQANTWIETYVTTFKDVTDHEGKDRTFQLFNPNGGL</sequence>
<reference evidence="1" key="1">
    <citation type="submission" date="2014-06" db="EMBL/GenBank/DDBJ databases">
        <authorList>
            <person name="Urmite Genomes Urmite Genomes"/>
        </authorList>
    </citation>
    <scope>NUCLEOTIDE SEQUENCE</scope>
</reference>
<protein>
    <recommendedName>
        <fullName evidence="2">DNA polymerase V</fullName>
    </recommendedName>
</protein>
<accession>A0A078L961</accession>
<proteinExistence type="predicted"/>
<evidence type="ECO:0008006" key="2">
    <source>
        <dbReference type="Google" id="ProtNLM"/>
    </source>
</evidence>
<dbReference type="EMBL" id="LK931336">
    <property type="protein sequence ID" value="CDZ83300.1"/>
    <property type="molecule type" value="Genomic_DNA"/>
</dbReference>
<evidence type="ECO:0000313" key="1">
    <source>
        <dbReference type="EMBL" id="CDZ83300.1"/>
    </source>
</evidence>
<organism evidence="1">
    <name type="scientific">Citrobacter koseri</name>
    <name type="common">Citrobacter diversus</name>
    <dbReference type="NCBI Taxonomy" id="545"/>
    <lineage>
        <taxon>Bacteria</taxon>
        <taxon>Pseudomonadati</taxon>
        <taxon>Pseudomonadota</taxon>
        <taxon>Gammaproteobacteria</taxon>
        <taxon>Enterobacterales</taxon>
        <taxon>Enterobacteriaceae</taxon>
        <taxon>Citrobacter</taxon>
    </lineage>
</organism>
<name>A0A078L961_CITKO</name>
<dbReference type="AlphaFoldDB" id="A0A078L961"/>